<dbReference type="SUPFAM" id="SSF51735">
    <property type="entry name" value="NAD(P)-binding Rossmann-fold domains"/>
    <property type="match status" value="1"/>
</dbReference>
<dbReference type="InterPro" id="IPR004104">
    <property type="entry name" value="Gfo/Idh/MocA-like_OxRdtase_C"/>
</dbReference>
<protein>
    <submittedName>
        <fullName evidence="4">Gfo/Idh/MocA family oxidoreductase</fullName>
    </submittedName>
</protein>
<feature type="domain" description="GFO/IDH/MocA-like oxidoreductase" evidence="3">
    <location>
        <begin position="137"/>
        <end position="245"/>
    </location>
</feature>
<evidence type="ECO:0000259" key="2">
    <source>
        <dbReference type="Pfam" id="PF02894"/>
    </source>
</evidence>
<dbReference type="Pfam" id="PF02894">
    <property type="entry name" value="GFO_IDH_MocA_C"/>
    <property type="match status" value="1"/>
</dbReference>
<dbReference type="GO" id="GO:0000166">
    <property type="term" value="F:nucleotide binding"/>
    <property type="evidence" value="ECO:0007669"/>
    <property type="project" value="InterPro"/>
</dbReference>
<feature type="domain" description="Gfo/Idh/MocA-like oxidoreductase C-terminal" evidence="2">
    <location>
        <begin position="277"/>
        <end position="325"/>
    </location>
</feature>
<dbReference type="PANTHER" id="PTHR43377:SF1">
    <property type="entry name" value="BILIVERDIN REDUCTASE A"/>
    <property type="match status" value="1"/>
</dbReference>
<proteinExistence type="predicted"/>
<dbReference type="Gene3D" id="3.30.360.10">
    <property type="entry name" value="Dihydrodipicolinate Reductase, domain 2"/>
    <property type="match status" value="1"/>
</dbReference>
<feature type="domain" description="Gfo/Idh/MocA-like oxidoreductase N-terminal" evidence="1">
    <location>
        <begin position="4"/>
        <end position="120"/>
    </location>
</feature>
<reference evidence="4" key="1">
    <citation type="journal article" date="2020" name="mSystems">
        <title>Genome- and Community-Level Interaction Insights into Carbon Utilization and Element Cycling Functions of Hydrothermarchaeota in Hydrothermal Sediment.</title>
        <authorList>
            <person name="Zhou Z."/>
            <person name="Liu Y."/>
            <person name="Xu W."/>
            <person name="Pan J."/>
            <person name="Luo Z.H."/>
            <person name="Li M."/>
        </authorList>
    </citation>
    <scope>NUCLEOTIDE SEQUENCE [LARGE SCALE GENOMIC DNA]</scope>
    <source>
        <strain evidence="4">HyVt-219</strain>
    </source>
</reference>
<name>A0A7V0MZH7_UNCAE</name>
<gene>
    <name evidence="4" type="ORF">ENG47_03930</name>
</gene>
<dbReference type="InterPro" id="IPR000683">
    <property type="entry name" value="Gfo/Idh/MocA-like_OxRdtase_N"/>
</dbReference>
<sequence length="326" mass="37370">MVSRIGIIGLGWWGKQLLEYFREAKGVKVTSVWSRNPKRKEEIELKDANFYTDMEKMFEKEKLDAVVVATIPTAHLLPTRLAAERGIHIFCEKPMAASLEDCDEMIEVTRKNNVKLMIAFKHRFAKAFNYVKQNKIALGKPFWAMYTYPLWKVDDPGWKFVEEGTKGIIVENMVHAIDALRYLVGEVKRVYAEGDNFIFKNVKPPDSAIFTLRFTNGAIGAIGGGCTSDKRISREYLDVHFENGIVQIFGMLDYPFNLRILWRENGAVEEHKFEGSDGVREEICHFIDCIQQDKEPIVTGEDGKKDLEIALAVIRSIRENKVVELE</sequence>
<dbReference type="Pfam" id="PF22725">
    <property type="entry name" value="GFO_IDH_MocA_C3"/>
    <property type="match status" value="1"/>
</dbReference>
<dbReference type="Gene3D" id="3.40.50.720">
    <property type="entry name" value="NAD(P)-binding Rossmann-like Domain"/>
    <property type="match status" value="1"/>
</dbReference>
<dbReference type="Pfam" id="PF01408">
    <property type="entry name" value="GFO_IDH_MocA"/>
    <property type="match status" value="1"/>
</dbReference>
<dbReference type="SUPFAM" id="SSF55347">
    <property type="entry name" value="Glyceraldehyde-3-phosphate dehydrogenase-like, C-terminal domain"/>
    <property type="match status" value="1"/>
</dbReference>
<dbReference type="InterPro" id="IPR055170">
    <property type="entry name" value="GFO_IDH_MocA-like_dom"/>
</dbReference>
<dbReference type="Proteomes" id="UP000885660">
    <property type="component" value="Unassembled WGS sequence"/>
</dbReference>
<accession>A0A7V0MZH7</accession>
<dbReference type="InterPro" id="IPR036291">
    <property type="entry name" value="NAD(P)-bd_dom_sf"/>
</dbReference>
<evidence type="ECO:0000259" key="1">
    <source>
        <dbReference type="Pfam" id="PF01408"/>
    </source>
</evidence>
<evidence type="ECO:0000313" key="4">
    <source>
        <dbReference type="EMBL" id="HDN84890.1"/>
    </source>
</evidence>
<comment type="caution">
    <text evidence="4">The sequence shown here is derived from an EMBL/GenBank/DDBJ whole genome shotgun (WGS) entry which is preliminary data.</text>
</comment>
<evidence type="ECO:0000259" key="3">
    <source>
        <dbReference type="Pfam" id="PF22725"/>
    </source>
</evidence>
<dbReference type="InterPro" id="IPR051450">
    <property type="entry name" value="Gfo/Idh/MocA_Oxidoreductases"/>
</dbReference>
<dbReference type="AlphaFoldDB" id="A0A7V0MZH7"/>
<organism evidence="4">
    <name type="scientific">Aerophobetes bacterium</name>
    <dbReference type="NCBI Taxonomy" id="2030807"/>
    <lineage>
        <taxon>Bacteria</taxon>
        <taxon>Candidatus Aerophobota</taxon>
    </lineage>
</organism>
<dbReference type="EMBL" id="DRBC01000236">
    <property type="protein sequence ID" value="HDN84890.1"/>
    <property type="molecule type" value="Genomic_DNA"/>
</dbReference>
<dbReference type="PANTHER" id="PTHR43377">
    <property type="entry name" value="BILIVERDIN REDUCTASE A"/>
    <property type="match status" value="1"/>
</dbReference>